<keyword evidence="3" id="KW-1185">Reference proteome</keyword>
<protein>
    <submittedName>
        <fullName evidence="2">Uncharacterized protein</fullName>
    </submittedName>
</protein>
<feature type="region of interest" description="Disordered" evidence="1">
    <location>
        <begin position="15"/>
        <end position="40"/>
    </location>
</feature>
<gene>
    <name evidence="2" type="ORF">BDP81DRAFT_88064</name>
</gene>
<dbReference type="RefSeq" id="XP_060450797.1">
    <property type="nucleotide sequence ID" value="XM_060596435.1"/>
</dbReference>
<evidence type="ECO:0000256" key="1">
    <source>
        <dbReference type="SAM" id="MobiDB-lite"/>
    </source>
</evidence>
<sequence length="232" mass="26054">MYLWHSYKSSYSDTRQKEEVEEGRIEKKGPPLVPGATPTAQFVPSPHDFQTKYNAARLLPLIACPLSSCFPFSFSRILIITDQAYYHKSCSLCHQSRVSSTPQPTSPQASLNLLYKAREHLSTTPESFSVFSQPATCNLQPTSLLTRRPHAHYKMSPTYTMSAHLCKSIYASWRETRRSPSDLPSPGVQAPSMTSYFPRSPSPEKRSMDSDRSETSVPMSRSPSASSWRGPK</sequence>
<dbReference type="GeneID" id="85481297"/>
<evidence type="ECO:0000313" key="3">
    <source>
        <dbReference type="Proteomes" id="UP001243989"/>
    </source>
</evidence>
<reference evidence="2" key="1">
    <citation type="submission" date="2021-06" db="EMBL/GenBank/DDBJ databases">
        <title>Comparative genomics, transcriptomics and evolutionary studies reveal genomic signatures of adaptation to plant cell wall in hemibiotrophic fungi.</title>
        <authorList>
            <consortium name="DOE Joint Genome Institute"/>
            <person name="Baroncelli R."/>
            <person name="Diaz J.F."/>
            <person name="Benocci T."/>
            <person name="Peng M."/>
            <person name="Battaglia E."/>
            <person name="Haridas S."/>
            <person name="Andreopoulos W."/>
            <person name="Labutti K."/>
            <person name="Pangilinan J."/>
            <person name="Floch G.L."/>
            <person name="Makela M.R."/>
            <person name="Henrissat B."/>
            <person name="Grigoriev I.V."/>
            <person name="Crouch J.A."/>
            <person name="De Vries R.P."/>
            <person name="Sukno S.A."/>
            <person name="Thon M.R."/>
        </authorList>
    </citation>
    <scope>NUCLEOTIDE SEQUENCE</scope>
    <source>
        <strain evidence="2">CBS 102054</strain>
    </source>
</reference>
<feature type="compositionally biased region" description="Low complexity" evidence="1">
    <location>
        <begin position="216"/>
        <end position="232"/>
    </location>
</feature>
<dbReference type="EMBL" id="JAHMHQ010000002">
    <property type="protein sequence ID" value="KAK1654753.1"/>
    <property type="molecule type" value="Genomic_DNA"/>
</dbReference>
<organism evidence="2 3">
    <name type="scientific">Colletotrichum phormii</name>
    <dbReference type="NCBI Taxonomy" id="359342"/>
    <lineage>
        <taxon>Eukaryota</taxon>
        <taxon>Fungi</taxon>
        <taxon>Dikarya</taxon>
        <taxon>Ascomycota</taxon>
        <taxon>Pezizomycotina</taxon>
        <taxon>Sordariomycetes</taxon>
        <taxon>Hypocreomycetidae</taxon>
        <taxon>Glomerellales</taxon>
        <taxon>Glomerellaceae</taxon>
        <taxon>Colletotrichum</taxon>
        <taxon>Colletotrichum acutatum species complex</taxon>
    </lineage>
</organism>
<dbReference type="AlphaFoldDB" id="A0AAJ0EMS4"/>
<feature type="compositionally biased region" description="Basic and acidic residues" evidence="1">
    <location>
        <begin position="15"/>
        <end position="29"/>
    </location>
</feature>
<feature type="compositionally biased region" description="Basic and acidic residues" evidence="1">
    <location>
        <begin position="202"/>
        <end position="214"/>
    </location>
</feature>
<name>A0AAJ0EMS4_9PEZI</name>
<comment type="caution">
    <text evidence="2">The sequence shown here is derived from an EMBL/GenBank/DDBJ whole genome shotgun (WGS) entry which is preliminary data.</text>
</comment>
<proteinExistence type="predicted"/>
<accession>A0AAJ0EMS4</accession>
<dbReference type="Proteomes" id="UP001243989">
    <property type="component" value="Unassembled WGS sequence"/>
</dbReference>
<feature type="region of interest" description="Disordered" evidence="1">
    <location>
        <begin position="177"/>
        <end position="232"/>
    </location>
</feature>
<evidence type="ECO:0000313" key="2">
    <source>
        <dbReference type="EMBL" id="KAK1654753.1"/>
    </source>
</evidence>